<reference evidence="1" key="1">
    <citation type="journal article" date="2003" name="Arch. Virol.">
        <title>Molecular diversity of RNA-2 genome segments in pecluviruses causing peanut clump disease in West Africa and India.</title>
        <authorList>
            <person name="Naidu R.A."/>
            <person name="Sawyer S."/>
            <person name="Deom C.M."/>
        </authorList>
    </citation>
    <scope>NUCLEOTIDE SEQUENCE</scope>
    <source>
        <strain evidence="1">D</strain>
    </source>
</reference>
<organism evidence="1">
    <name type="scientific">Indian peanut clump virus D</name>
    <dbReference type="NCBI Taxonomy" id="119104"/>
    <lineage>
        <taxon>Viruses</taxon>
        <taxon>Riboviria</taxon>
        <taxon>Orthornavirae</taxon>
        <taxon>Kitrinoviricota</taxon>
        <taxon>Alsuviricetes</taxon>
        <taxon>Martellivirales</taxon>
        <taxon>Virgaviridae</taxon>
        <taxon>Pecluvirus</taxon>
        <taxon>Pecluvirus indicum</taxon>
        <taxon>Indian peanut clump virus</taxon>
    </lineage>
</organism>
<accession>Q8B101</accession>
<dbReference type="EMBL" id="AF447396">
    <property type="protein sequence ID" value="AAO15493.1"/>
    <property type="molecule type" value="Genomic_RNA"/>
</dbReference>
<name>Q8B101_9VIRU</name>
<sequence>MSDITSLDEVGKFVSAPPLTAPYLGHILVFRVSDMSKSCFLRADFSIVTSECVFLPELSVGVPLSDKRKLSVPGCPLLEGRPLLDLYNKLLVDREIVNFEGQILIRLLEPIKDQAGVVVSDFVKCADVFLWSKFGGCDSLKLWPRYQFCTRNLVDEPQKKLDGLTDVVTAKEVQDLRDRVIALTAERDNLATQASSVALLSENSALKLEVSRLKAQVSQVSAGNNVTNVNADAKTALQRAGFTNLEYFGNADKSAILEYMANNYSIMKDKFEREQKESNDRFEQTQAFRYLNIMAERFDPYV</sequence>
<protein>
    <submittedName>
        <fullName evidence="1">p34</fullName>
    </submittedName>
</protein>
<proteinExistence type="predicted"/>
<evidence type="ECO:0000313" key="1">
    <source>
        <dbReference type="EMBL" id="AAO15493.1"/>
    </source>
</evidence>